<evidence type="ECO:0000313" key="8">
    <source>
        <dbReference type="Proteomes" id="UP001209878"/>
    </source>
</evidence>
<keyword evidence="2" id="KW-0547">Nucleotide-binding</keyword>
<keyword evidence="3" id="KW-0067">ATP-binding</keyword>
<gene>
    <name evidence="7" type="ORF">NP493_6160g00002</name>
</gene>
<keyword evidence="4" id="KW-0143">Chaperone</keyword>
<name>A0AAD9MR13_RIDPI</name>
<dbReference type="PANTHER" id="PTHR45639:SF3">
    <property type="entry name" value="HYPOXIA UP-REGULATED PROTEIN 1"/>
    <property type="match status" value="1"/>
</dbReference>
<comment type="similarity">
    <text evidence="1">Belongs to the heat shock protein 70 family.</text>
</comment>
<accession>A0AAD9MR13</accession>
<dbReference type="GO" id="GO:0005524">
    <property type="term" value="F:ATP binding"/>
    <property type="evidence" value="ECO:0007669"/>
    <property type="project" value="UniProtKB-KW"/>
</dbReference>
<dbReference type="GO" id="GO:0140662">
    <property type="term" value="F:ATP-dependent protein folding chaperone"/>
    <property type="evidence" value="ECO:0007669"/>
    <property type="project" value="InterPro"/>
</dbReference>
<dbReference type="InterPro" id="IPR029048">
    <property type="entry name" value="HSP70_C_sf"/>
</dbReference>
<evidence type="ECO:0000256" key="3">
    <source>
        <dbReference type="ARBA" id="ARBA00022840"/>
    </source>
</evidence>
<feature type="compositionally biased region" description="Basic and acidic residues" evidence="6">
    <location>
        <begin position="54"/>
        <end position="153"/>
    </location>
</feature>
<dbReference type="EMBL" id="JAODUO010006146">
    <property type="protein sequence ID" value="KAK2139839.1"/>
    <property type="molecule type" value="Genomic_DNA"/>
</dbReference>
<sequence length="332" mass="38378">DDICNERSECRLFLVLQVESVFEKPAPEENETDEESTFSKLSSKLSNLFGGGDAAKKEGEKTDKATEEGKTAEGSDDKAGEKPKDDAKTKKKEEAKESKDEKTKSEEAEKSTDKDKTKKEKKDESSDKKEEKKEEEKKEDKKTDKDDKTEPKEKKKPKAIVIKEEIKTSIELVDLKEPSLKKQEASKKMIEELRAKDIEKHLLAKAQNELESFTVEAQDKLYQEIYEKCSTEEEREKIRTAMSEASDWIYEQDEKTPIQAYKDKLIDLQLLTRDLYERVRELEERPKAQEAMKGMLNYTRHFLVSMRNYTGEDLPFTQVEYDTLAKLINSTG</sequence>
<dbReference type="SUPFAM" id="SSF100934">
    <property type="entry name" value="Heat shock protein 70kD (HSP70), C-terminal subdomain"/>
    <property type="match status" value="1"/>
</dbReference>
<evidence type="ECO:0000256" key="4">
    <source>
        <dbReference type="ARBA" id="ARBA00023186"/>
    </source>
</evidence>
<dbReference type="InterPro" id="IPR013126">
    <property type="entry name" value="Hsp_70_fam"/>
</dbReference>
<proteinExistence type="inferred from homology"/>
<protein>
    <recommendedName>
        <fullName evidence="5">Hypoxia up-regulated protein 1</fullName>
    </recommendedName>
</protein>
<evidence type="ECO:0000256" key="6">
    <source>
        <dbReference type="SAM" id="MobiDB-lite"/>
    </source>
</evidence>
<organism evidence="7 8">
    <name type="scientific">Ridgeia piscesae</name>
    <name type="common">Tubeworm</name>
    <dbReference type="NCBI Taxonomy" id="27915"/>
    <lineage>
        <taxon>Eukaryota</taxon>
        <taxon>Metazoa</taxon>
        <taxon>Spiralia</taxon>
        <taxon>Lophotrochozoa</taxon>
        <taxon>Annelida</taxon>
        <taxon>Polychaeta</taxon>
        <taxon>Sedentaria</taxon>
        <taxon>Canalipalpata</taxon>
        <taxon>Sabellida</taxon>
        <taxon>Siboglinidae</taxon>
        <taxon>Ridgeia</taxon>
    </lineage>
</organism>
<dbReference type="GO" id="GO:0030968">
    <property type="term" value="P:endoplasmic reticulum unfolded protein response"/>
    <property type="evidence" value="ECO:0007669"/>
    <property type="project" value="TreeGrafter"/>
</dbReference>
<dbReference type="PANTHER" id="PTHR45639">
    <property type="entry name" value="HSC70CB, ISOFORM G-RELATED"/>
    <property type="match status" value="1"/>
</dbReference>
<evidence type="ECO:0000256" key="1">
    <source>
        <dbReference type="ARBA" id="ARBA00007381"/>
    </source>
</evidence>
<feature type="region of interest" description="Disordered" evidence="6">
    <location>
        <begin position="21"/>
        <end position="159"/>
    </location>
</feature>
<evidence type="ECO:0000256" key="5">
    <source>
        <dbReference type="ARBA" id="ARBA00040503"/>
    </source>
</evidence>
<comment type="caution">
    <text evidence="7">The sequence shown here is derived from an EMBL/GenBank/DDBJ whole genome shotgun (WGS) entry which is preliminary data.</text>
</comment>
<evidence type="ECO:0000256" key="2">
    <source>
        <dbReference type="ARBA" id="ARBA00022741"/>
    </source>
</evidence>
<reference evidence="7" key="1">
    <citation type="journal article" date="2023" name="Mol. Biol. Evol.">
        <title>Third-Generation Sequencing Reveals the Adaptive Role of the Epigenome in Three Deep-Sea Polychaetes.</title>
        <authorList>
            <person name="Perez M."/>
            <person name="Aroh O."/>
            <person name="Sun Y."/>
            <person name="Lan Y."/>
            <person name="Juniper S.K."/>
            <person name="Young C.R."/>
            <person name="Angers B."/>
            <person name="Qian P.Y."/>
        </authorList>
    </citation>
    <scope>NUCLEOTIDE SEQUENCE</scope>
    <source>
        <strain evidence="7">R07B-5</strain>
    </source>
</reference>
<evidence type="ECO:0000313" key="7">
    <source>
        <dbReference type="EMBL" id="KAK2139839.1"/>
    </source>
</evidence>
<dbReference type="AlphaFoldDB" id="A0AAD9MR13"/>
<feature type="non-terminal residue" evidence="7">
    <location>
        <position position="1"/>
    </location>
</feature>
<dbReference type="Proteomes" id="UP001209878">
    <property type="component" value="Unassembled WGS sequence"/>
</dbReference>
<keyword evidence="8" id="KW-1185">Reference proteome</keyword>
<dbReference type="Gene3D" id="1.20.1270.10">
    <property type="match status" value="1"/>
</dbReference>
<dbReference type="GO" id="GO:0034663">
    <property type="term" value="C:endoplasmic reticulum chaperone complex"/>
    <property type="evidence" value="ECO:0007669"/>
    <property type="project" value="TreeGrafter"/>
</dbReference>